<keyword evidence="2" id="KW-0805">Transcription regulation</keyword>
<dbReference type="AlphaFoldDB" id="A0A1H1PJM3"/>
<sequence>MSPRIDALLVDDNPLVISSFRQYFATTEDIRIVADAADGAEALRQLDLHHVDVVLADIHMPTMDGPTLLERINARPRRPIFLAVTAFDSDRTMVRILRGGGAGYVLKSERPHVLIDAVRAAVGGGMVVSPQAMARLISYLREDPRTPRRVDPIAEAMKLQTLTDSEKKVLVLLCQGLSNAEMAAQLSYSESTIKKYVSSIMVQFGATSRLNLVVRVLNAQY</sequence>
<dbReference type="OrthoDB" id="3680166at2"/>
<keyword evidence="1 5" id="KW-0597">Phosphoprotein</keyword>
<dbReference type="EMBL" id="LT629765">
    <property type="protein sequence ID" value="SDS11492.1"/>
    <property type="molecule type" value="Genomic_DNA"/>
</dbReference>
<dbReference type="CDD" id="cd06170">
    <property type="entry name" value="LuxR_C_like"/>
    <property type="match status" value="1"/>
</dbReference>
<dbReference type="InterPro" id="IPR001789">
    <property type="entry name" value="Sig_transdc_resp-reg_receiver"/>
</dbReference>
<dbReference type="PANTHER" id="PTHR43214:SF24">
    <property type="entry name" value="TRANSCRIPTIONAL REGULATORY PROTEIN NARL-RELATED"/>
    <property type="match status" value="1"/>
</dbReference>
<dbReference type="eggNOG" id="COG2197">
    <property type="taxonomic scope" value="Bacteria"/>
</dbReference>
<dbReference type="InterPro" id="IPR000792">
    <property type="entry name" value="Tscrpt_reg_LuxR_C"/>
</dbReference>
<organism evidence="8 9">
    <name type="scientific">Corynebacterium timonense</name>
    <dbReference type="NCBI Taxonomy" id="441500"/>
    <lineage>
        <taxon>Bacteria</taxon>
        <taxon>Bacillati</taxon>
        <taxon>Actinomycetota</taxon>
        <taxon>Actinomycetes</taxon>
        <taxon>Mycobacteriales</taxon>
        <taxon>Corynebacteriaceae</taxon>
        <taxon>Corynebacterium</taxon>
    </lineage>
</organism>
<evidence type="ECO:0000259" key="7">
    <source>
        <dbReference type="PROSITE" id="PS50110"/>
    </source>
</evidence>
<dbReference type="InterPro" id="IPR039420">
    <property type="entry name" value="WalR-like"/>
</dbReference>
<dbReference type="SMART" id="SM00421">
    <property type="entry name" value="HTH_LUXR"/>
    <property type="match status" value="1"/>
</dbReference>
<dbReference type="PRINTS" id="PR00038">
    <property type="entry name" value="HTHLUXR"/>
</dbReference>
<feature type="domain" description="Response regulatory" evidence="7">
    <location>
        <begin position="6"/>
        <end position="122"/>
    </location>
</feature>
<evidence type="ECO:0000256" key="2">
    <source>
        <dbReference type="ARBA" id="ARBA00023015"/>
    </source>
</evidence>
<keyword evidence="3 8" id="KW-0238">DNA-binding</keyword>
<dbReference type="InterPro" id="IPR011006">
    <property type="entry name" value="CheY-like_superfamily"/>
</dbReference>
<evidence type="ECO:0000256" key="5">
    <source>
        <dbReference type="PROSITE-ProRule" id="PRU00169"/>
    </source>
</evidence>
<dbReference type="PROSITE" id="PS50043">
    <property type="entry name" value="HTH_LUXR_2"/>
    <property type="match status" value="1"/>
</dbReference>
<feature type="domain" description="HTH luxR-type" evidence="6">
    <location>
        <begin position="155"/>
        <end position="220"/>
    </location>
</feature>
<evidence type="ECO:0000313" key="8">
    <source>
        <dbReference type="EMBL" id="SDS11492.1"/>
    </source>
</evidence>
<dbReference type="CDD" id="cd17535">
    <property type="entry name" value="REC_NarL-like"/>
    <property type="match status" value="1"/>
</dbReference>
<evidence type="ECO:0000256" key="1">
    <source>
        <dbReference type="ARBA" id="ARBA00022553"/>
    </source>
</evidence>
<dbReference type="Proteomes" id="UP000182237">
    <property type="component" value="Chromosome I"/>
</dbReference>
<dbReference type="SUPFAM" id="SSF52172">
    <property type="entry name" value="CheY-like"/>
    <property type="match status" value="1"/>
</dbReference>
<dbReference type="SUPFAM" id="SSF46894">
    <property type="entry name" value="C-terminal effector domain of the bipartite response regulators"/>
    <property type="match status" value="1"/>
</dbReference>
<accession>A0A1H1PJM3</accession>
<dbReference type="PROSITE" id="PS50110">
    <property type="entry name" value="RESPONSE_REGULATORY"/>
    <property type="match status" value="1"/>
</dbReference>
<dbReference type="InterPro" id="IPR016032">
    <property type="entry name" value="Sig_transdc_resp-reg_C-effctor"/>
</dbReference>
<evidence type="ECO:0000256" key="3">
    <source>
        <dbReference type="ARBA" id="ARBA00023125"/>
    </source>
</evidence>
<evidence type="ECO:0000313" key="9">
    <source>
        <dbReference type="Proteomes" id="UP000182237"/>
    </source>
</evidence>
<evidence type="ECO:0000259" key="6">
    <source>
        <dbReference type="PROSITE" id="PS50043"/>
    </source>
</evidence>
<dbReference type="Pfam" id="PF00072">
    <property type="entry name" value="Response_reg"/>
    <property type="match status" value="1"/>
</dbReference>
<dbReference type="Gene3D" id="3.40.50.2300">
    <property type="match status" value="1"/>
</dbReference>
<keyword evidence="4" id="KW-0804">Transcription</keyword>
<dbReference type="GO" id="GO:0003677">
    <property type="term" value="F:DNA binding"/>
    <property type="evidence" value="ECO:0007669"/>
    <property type="project" value="UniProtKB-KW"/>
</dbReference>
<feature type="modified residue" description="4-aspartylphosphate" evidence="5">
    <location>
        <position position="57"/>
    </location>
</feature>
<dbReference type="Pfam" id="PF00196">
    <property type="entry name" value="GerE"/>
    <property type="match status" value="1"/>
</dbReference>
<dbReference type="InterPro" id="IPR058245">
    <property type="entry name" value="NreC/VraR/RcsB-like_REC"/>
</dbReference>
<dbReference type="SMART" id="SM00448">
    <property type="entry name" value="REC"/>
    <property type="match status" value="1"/>
</dbReference>
<protein>
    <submittedName>
        <fullName evidence="8">DNA-binding response regulator, NarL/FixJ family, contains REC and HTH domains</fullName>
    </submittedName>
</protein>
<dbReference type="RefSeq" id="WP_019194910.1">
    <property type="nucleotide sequence ID" value="NZ_LT629765.1"/>
</dbReference>
<dbReference type="STRING" id="1203190.GCA_000312345_02127"/>
<dbReference type="PANTHER" id="PTHR43214">
    <property type="entry name" value="TWO-COMPONENT RESPONSE REGULATOR"/>
    <property type="match status" value="1"/>
</dbReference>
<name>A0A1H1PJM3_9CORY</name>
<reference evidence="8 9" key="1">
    <citation type="submission" date="2016-10" db="EMBL/GenBank/DDBJ databases">
        <authorList>
            <person name="de Groot N.N."/>
        </authorList>
    </citation>
    <scope>NUCLEOTIDE SEQUENCE [LARGE SCALE GENOMIC DNA]</scope>
    <source>
        <strain evidence="8 9">DSM 45434</strain>
    </source>
</reference>
<keyword evidence="9" id="KW-1185">Reference proteome</keyword>
<proteinExistence type="predicted"/>
<gene>
    <name evidence="8" type="ORF">SAMN04488539_1037</name>
</gene>
<dbReference type="GO" id="GO:0000160">
    <property type="term" value="P:phosphorelay signal transduction system"/>
    <property type="evidence" value="ECO:0007669"/>
    <property type="project" value="InterPro"/>
</dbReference>
<dbReference type="GO" id="GO:0006355">
    <property type="term" value="P:regulation of DNA-templated transcription"/>
    <property type="evidence" value="ECO:0007669"/>
    <property type="project" value="InterPro"/>
</dbReference>
<evidence type="ECO:0000256" key="4">
    <source>
        <dbReference type="ARBA" id="ARBA00023163"/>
    </source>
</evidence>